<protein>
    <submittedName>
        <fullName evidence="2">Uncharacterized protein</fullName>
    </submittedName>
</protein>
<evidence type="ECO:0000256" key="1">
    <source>
        <dbReference type="SAM" id="SignalP"/>
    </source>
</evidence>
<dbReference type="SUPFAM" id="SSF50370">
    <property type="entry name" value="Ricin B-like lectins"/>
    <property type="match status" value="1"/>
</dbReference>
<dbReference type="RefSeq" id="WP_316782183.1">
    <property type="nucleotide sequence ID" value="NZ_JASMWN010000032.1"/>
</dbReference>
<evidence type="ECO:0000313" key="2">
    <source>
        <dbReference type="EMBL" id="MDU9006830.1"/>
    </source>
</evidence>
<proteinExistence type="predicted"/>
<feature type="chain" id="PRO_5046511313" evidence="1">
    <location>
        <begin position="23"/>
        <end position="1003"/>
    </location>
</feature>
<comment type="caution">
    <text evidence="2">The sequence shown here is derived from an EMBL/GenBank/DDBJ whole genome shotgun (WGS) entry which is preliminary data.</text>
</comment>
<name>A0ABU3VKX9_9RHOB</name>
<dbReference type="SUPFAM" id="SSF57184">
    <property type="entry name" value="Growth factor receptor domain"/>
    <property type="match status" value="1"/>
</dbReference>
<reference evidence="3" key="1">
    <citation type="submission" date="2023-05" db="EMBL/GenBank/DDBJ databases">
        <title>Sedimentitalea sp. nov. JM2-8.</title>
        <authorList>
            <person name="Huang J."/>
        </authorList>
    </citation>
    <scope>NUCLEOTIDE SEQUENCE [LARGE SCALE GENOMIC DNA]</scope>
    <source>
        <strain evidence="3">KHS03</strain>
    </source>
</reference>
<dbReference type="InterPro" id="IPR009030">
    <property type="entry name" value="Growth_fac_rcpt_cys_sf"/>
</dbReference>
<dbReference type="PANTHER" id="PTHR34859:SF2">
    <property type="entry name" value="LYSM DOMAIN-CONTAINING PROTEIN"/>
    <property type="match status" value="1"/>
</dbReference>
<accession>A0ABU3VKX9</accession>
<gene>
    <name evidence="2" type="ORF">QO231_23635</name>
</gene>
<dbReference type="CDD" id="cd23432">
    <property type="entry name" value="beta-trefoil_Ricin_EndoBetaGal-like"/>
    <property type="match status" value="2"/>
</dbReference>
<keyword evidence="1" id="KW-0732">Signal</keyword>
<dbReference type="PANTHER" id="PTHR34859">
    <property type="entry name" value="UNNAMED PRODUCT"/>
    <property type="match status" value="1"/>
</dbReference>
<keyword evidence="3" id="KW-1185">Reference proteome</keyword>
<dbReference type="EMBL" id="JASMWN010000032">
    <property type="protein sequence ID" value="MDU9006830.1"/>
    <property type="molecule type" value="Genomic_DNA"/>
</dbReference>
<evidence type="ECO:0000313" key="3">
    <source>
        <dbReference type="Proteomes" id="UP001255416"/>
    </source>
</evidence>
<feature type="signal peptide" evidence="1">
    <location>
        <begin position="1"/>
        <end position="22"/>
    </location>
</feature>
<dbReference type="InterPro" id="IPR035992">
    <property type="entry name" value="Ricin_B-like_lectins"/>
</dbReference>
<dbReference type="Proteomes" id="UP001255416">
    <property type="component" value="Unassembled WGS sequence"/>
</dbReference>
<dbReference type="Gene3D" id="2.80.10.50">
    <property type="match status" value="2"/>
</dbReference>
<sequence length="1003" mass="107302">MRLILLALSFWSLLFIYFPAAASDWPEDAQTISNFWKRDLHLVDKTGEVTADPNATGWIIEPIDGQDAVRLRSDRGTQGYLTLQDGNAVVLPSLPSDNASWWVIEAVPNTPSYRIRTVLDDTLYLNVEQGPLTVSDVHFGAWSGWWLLLPAPEVIEEPAVESASLWPAEPQALQNYWKRDLHLSFENGATAAISDPTGWAIEPVDGQNAVRLRSDRGTRGYLMLDNGHLTTVPAAFNDMASWWVAEPVANTEAYRFRHYIFKNRYLNIEHGPALASDIHFGAWSSWWFLQPAPPDPANANRQSRKIPAANEAAVLDMFGLQETELPILRQAARASLGADSNRTAIAALIDQLATDGPARAEFLPFIVEAGYRALDATSPNAAQTSFRERFRWFFAREQQRKAQGTLVQWLAYTKQSYQGVLSTIPNPTVAVRSLVGPADPEAALALVDGLTHGQELLIVIDTTTPIGDEPTYQPPTLSVLADTGPKLSNFRPNEANPLLLGHEGKTAIELLLTDTVARNQGLMLDLQSLGDPTLTADVERPSELEQVLTRLGFGAGAGVAVVGLSGGPVIWNTIATAKFTITEGAKIAAKQTGEDVAGFVARRIAERLPAQLARTLGPAIARLASGITTMIPALVDVAMAIAEAIETENFDRAIKLTAMGPLKLPDLNLLLRPRHQYDSGLCYDWCAGDGESAFGTECLEACPAPHVDPGAAPSCGPIAKPSYGRGVGTPLICPPGTDANGALCYQQCQAGFTGVGPACWRNCPAGFADDGAICRKNVTIQTKASYNRGAGTPLVCPQGTQQGGALCYPNCRAGFNGVGPVCWGPSAQSYGRGAGVPLSACRPGEERNGALCYPECSSGFVGNGPFCWASCPDGFTDDGLTCRRPEQLIAKATYGRGAGSPVTACPDGKVAQNGACYEPCQAGTSGIGTVCWGTCPEGYADAGGICHIDLIARVSRSRGAGMVPDGVSQCVSIEDRNLNRMTIFAYVAKMMIGDPADQGKLKF</sequence>
<organism evidence="2 3">
    <name type="scientific">Sedimentitalea todarodis</name>
    <dbReference type="NCBI Taxonomy" id="1631240"/>
    <lineage>
        <taxon>Bacteria</taxon>
        <taxon>Pseudomonadati</taxon>
        <taxon>Pseudomonadota</taxon>
        <taxon>Alphaproteobacteria</taxon>
        <taxon>Rhodobacterales</taxon>
        <taxon>Paracoccaceae</taxon>
        <taxon>Sedimentitalea</taxon>
    </lineage>
</organism>